<sequence>MADETAPDPADEIGGDRDEQSQRTSTGMRVLVATVAVVAILLLGAAAGLLLGLPGGQGVPASNSVDVGFAQDMSVHHRQAVQMAGWARDHSTDNAVRQIAFDIETSQLGQVGRMEGWLGLWDKPELPTSGKYMTWMTGPEAAAHGHGATNPNDPGVVTMPGMYTQQEWQRLRSLSGRELDVMFLQLMLRHHQGGVQMMEYAAKYATNPQVKNLAQSMLLSQGKETETLRRLLTARGGQPLPPPT</sequence>
<keyword evidence="5" id="KW-1185">Reference proteome</keyword>
<dbReference type="Pfam" id="PF03713">
    <property type="entry name" value="DUF305"/>
    <property type="match status" value="1"/>
</dbReference>
<keyword evidence="2" id="KW-0472">Membrane</keyword>
<feature type="domain" description="DUF305" evidence="3">
    <location>
        <begin position="66"/>
        <end position="232"/>
    </location>
</feature>
<evidence type="ECO:0000256" key="1">
    <source>
        <dbReference type="SAM" id="MobiDB-lite"/>
    </source>
</evidence>
<dbReference type="Gene3D" id="1.20.1260.10">
    <property type="match status" value="1"/>
</dbReference>
<dbReference type="PANTHER" id="PTHR36933">
    <property type="entry name" value="SLL0788 PROTEIN"/>
    <property type="match status" value="1"/>
</dbReference>
<comment type="caution">
    <text evidence="4">The sequence shown here is derived from an EMBL/GenBank/DDBJ whole genome shotgun (WGS) entry which is preliminary data.</text>
</comment>
<feature type="compositionally biased region" description="Acidic residues" evidence="1">
    <location>
        <begin position="1"/>
        <end position="13"/>
    </location>
</feature>
<keyword evidence="2" id="KW-0812">Transmembrane</keyword>
<name>A0ABV5ZYA8_9PSEU</name>
<dbReference type="PANTHER" id="PTHR36933:SF1">
    <property type="entry name" value="SLL0788 PROTEIN"/>
    <property type="match status" value="1"/>
</dbReference>
<dbReference type="EMBL" id="JBHLZU010000015">
    <property type="protein sequence ID" value="MFB9905856.1"/>
    <property type="molecule type" value="Genomic_DNA"/>
</dbReference>
<evidence type="ECO:0000256" key="2">
    <source>
        <dbReference type="SAM" id="Phobius"/>
    </source>
</evidence>
<dbReference type="RefSeq" id="WP_377853264.1">
    <property type="nucleotide sequence ID" value="NZ_JBHLZU010000015.1"/>
</dbReference>
<evidence type="ECO:0000313" key="5">
    <source>
        <dbReference type="Proteomes" id="UP001589693"/>
    </source>
</evidence>
<organism evidence="4 5">
    <name type="scientific">Allokutzneria oryzae</name>
    <dbReference type="NCBI Taxonomy" id="1378989"/>
    <lineage>
        <taxon>Bacteria</taxon>
        <taxon>Bacillati</taxon>
        <taxon>Actinomycetota</taxon>
        <taxon>Actinomycetes</taxon>
        <taxon>Pseudonocardiales</taxon>
        <taxon>Pseudonocardiaceae</taxon>
        <taxon>Allokutzneria</taxon>
    </lineage>
</organism>
<gene>
    <name evidence="4" type="ORF">ACFFQA_18125</name>
</gene>
<dbReference type="InterPro" id="IPR012347">
    <property type="entry name" value="Ferritin-like"/>
</dbReference>
<dbReference type="Proteomes" id="UP001589693">
    <property type="component" value="Unassembled WGS sequence"/>
</dbReference>
<evidence type="ECO:0000259" key="3">
    <source>
        <dbReference type="Pfam" id="PF03713"/>
    </source>
</evidence>
<dbReference type="InterPro" id="IPR005183">
    <property type="entry name" value="DUF305_CopM-like"/>
</dbReference>
<keyword evidence="2" id="KW-1133">Transmembrane helix</keyword>
<reference evidence="4 5" key="1">
    <citation type="submission" date="2024-09" db="EMBL/GenBank/DDBJ databases">
        <authorList>
            <person name="Sun Q."/>
            <person name="Mori K."/>
        </authorList>
    </citation>
    <scope>NUCLEOTIDE SEQUENCE [LARGE SCALE GENOMIC DNA]</scope>
    <source>
        <strain evidence="4 5">TBRC 7907</strain>
    </source>
</reference>
<evidence type="ECO:0000313" key="4">
    <source>
        <dbReference type="EMBL" id="MFB9905856.1"/>
    </source>
</evidence>
<accession>A0ABV5ZYA8</accession>
<feature type="region of interest" description="Disordered" evidence="1">
    <location>
        <begin position="1"/>
        <end position="24"/>
    </location>
</feature>
<protein>
    <submittedName>
        <fullName evidence="4">DUF305 domain-containing protein</fullName>
    </submittedName>
</protein>
<proteinExistence type="predicted"/>
<feature type="transmembrane region" description="Helical" evidence="2">
    <location>
        <begin position="30"/>
        <end position="53"/>
    </location>
</feature>